<proteinExistence type="inferred from homology"/>
<dbReference type="SUPFAM" id="SSF52540">
    <property type="entry name" value="P-loop containing nucleoside triphosphate hydrolases"/>
    <property type="match status" value="1"/>
</dbReference>
<dbReference type="PANTHER" id="PTHR24072">
    <property type="entry name" value="RHO FAMILY GTPASE"/>
    <property type="match status" value="1"/>
</dbReference>
<dbReference type="PROSITE" id="PS51421">
    <property type="entry name" value="RAS"/>
    <property type="match status" value="1"/>
</dbReference>
<dbReference type="EMBL" id="JH598582">
    <property type="status" value="NOT_ANNOTATED_CDS"/>
    <property type="molecule type" value="Genomic_DNA"/>
</dbReference>
<dbReference type="SMART" id="SM00175">
    <property type="entry name" value="RAB"/>
    <property type="match status" value="1"/>
</dbReference>
<dbReference type="AlphaFoldDB" id="M4BQL1"/>
<dbReference type="Proteomes" id="UP000011713">
    <property type="component" value="Unassembled WGS sequence"/>
</dbReference>
<keyword evidence="2" id="KW-0547">Nucleotide-binding</keyword>
<accession>M4BQL1</accession>
<dbReference type="Pfam" id="PF00071">
    <property type="entry name" value="Ras"/>
    <property type="match status" value="1"/>
</dbReference>
<name>M4BQL1_HYAAE</name>
<dbReference type="CDD" id="cd00157">
    <property type="entry name" value="Rho"/>
    <property type="match status" value="1"/>
</dbReference>
<sequence>MQNVKCVVVGYNATAMVDGQPINLGLYDTAGQEDYDQVRPLSYPQTDVFLVCFSVVSCASFENVTSKWVPEIRQHGPGVPFILVGTKSDLRYDEETLSELRERGLAPISHMQGESLKSKLGAYAYIECSALTQIGLKSVFDEAVRCVITNRQESKDHKKKSKWSIL</sequence>
<dbReference type="InParanoid" id="M4BQL1"/>
<dbReference type="InterPro" id="IPR001806">
    <property type="entry name" value="Small_GTPase"/>
</dbReference>
<dbReference type="GO" id="GO:0007264">
    <property type="term" value="P:small GTPase-mediated signal transduction"/>
    <property type="evidence" value="ECO:0007669"/>
    <property type="project" value="InterPro"/>
</dbReference>
<evidence type="ECO:0000256" key="1">
    <source>
        <dbReference type="ARBA" id="ARBA00010142"/>
    </source>
</evidence>
<evidence type="ECO:0000256" key="3">
    <source>
        <dbReference type="ARBA" id="ARBA00023134"/>
    </source>
</evidence>
<dbReference type="VEuPathDB" id="FungiDB:HpaG808700"/>
<dbReference type="STRING" id="559515.M4BQL1"/>
<dbReference type="NCBIfam" id="TIGR00231">
    <property type="entry name" value="small_GTP"/>
    <property type="match status" value="1"/>
</dbReference>
<dbReference type="InterPro" id="IPR003578">
    <property type="entry name" value="Small_GTPase_Rho"/>
</dbReference>
<keyword evidence="3" id="KW-0342">GTP-binding</keyword>
<evidence type="ECO:0000313" key="4">
    <source>
        <dbReference type="EnsemblProtists" id="HpaP808700"/>
    </source>
</evidence>
<dbReference type="GO" id="GO:0003924">
    <property type="term" value="F:GTPase activity"/>
    <property type="evidence" value="ECO:0007669"/>
    <property type="project" value="InterPro"/>
</dbReference>
<reference evidence="5" key="1">
    <citation type="journal article" date="2010" name="Science">
        <title>Signatures of adaptation to obligate biotrophy in the Hyaloperonospora arabidopsidis genome.</title>
        <authorList>
            <person name="Baxter L."/>
            <person name="Tripathy S."/>
            <person name="Ishaque N."/>
            <person name="Boot N."/>
            <person name="Cabral A."/>
            <person name="Kemen E."/>
            <person name="Thines M."/>
            <person name="Ah-Fong A."/>
            <person name="Anderson R."/>
            <person name="Badejoko W."/>
            <person name="Bittner-Eddy P."/>
            <person name="Boore J.L."/>
            <person name="Chibucos M.C."/>
            <person name="Coates M."/>
            <person name="Dehal P."/>
            <person name="Delehaunty K."/>
            <person name="Dong S."/>
            <person name="Downton P."/>
            <person name="Dumas B."/>
            <person name="Fabro G."/>
            <person name="Fronick C."/>
            <person name="Fuerstenberg S.I."/>
            <person name="Fulton L."/>
            <person name="Gaulin E."/>
            <person name="Govers F."/>
            <person name="Hughes L."/>
            <person name="Humphray S."/>
            <person name="Jiang R.H."/>
            <person name="Judelson H."/>
            <person name="Kamoun S."/>
            <person name="Kyung K."/>
            <person name="Meijer H."/>
            <person name="Minx P."/>
            <person name="Morris P."/>
            <person name="Nelson J."/>
            <person name="Phuntumart V."/>
            <person name="Qutob D."/>
            <person name="Rehmany A."/>
            <person name="Rougon-Cardoso A."/>
            <person name="Ryden P."/>
            <person name="Torto-Alalibo T."/>
            <person name="Studholme D."/>
            <person name="Wang Y."/>
            <person name="Win J."/>
            <person name="Wood J."/>
            <person name="Clifton S.W."/>
            <person name="Rogers J."/>
            <person name="Van den Ackerveken G."/>
            <person name="Jones J.D."/>
            <person name="McDowell J.M."/>
            <person name="Beynon J."/>
            <person name="Tyler B.M."/>
        </authorList>
    </citation>
    <scope>NUCLEOTIDE SEQUENCE [LARGE SCALE GENOMIC DNA]</scope>
    <source>
        <strain evidence="5">Emoy2</strain>
    </source>
</reference>
<protein>
    <submittedName>
        <fullName evidence="4">Uncharacterized protein</fullName>
    </submittedName>
</protein>
<dbReference type="Gene3D" id="3.40.50.300">
    <property type="entry name" value="P-loop containing nucleotide triphosphate hydrolases"/>
    <property type="match status" value="1"/>
</dbReference>
<keyword evidence="5" id="KW-1185">Reference proteome</keyword>
<dbReference type="InterPro" id="IPR005225">
    <property type="entry name" value="Small_GTP-bd"/>
</dbReference>
<dbReference type="OMA" id="NITEHWI"/>
<reference evidence="4" key="2">
    <citation type="submission" date="2015-06" db="UniProtKB">
        <authorList>
            <consortium name="EnsemblProtists"/>
        </authorList>
    </citation>
    <scope>IDENTIFICATION</scope>
    <source>
        <strain evidence="4">Emoy2</strain>
    </source>
</reference>
<dbReference type="eggNOG" id="KOG0393">
    <property type="taxonomic scope" value="Eukaryota"/>
</dbReference>
<dbReference type="GO" id="GO:0005525">
    <property type="term" value="F:GTP binding"/>
    <property type="evidence" value="ECO:0007669"/>
    <property type="project" value="UniProtKB-KW"/>
</dbReference>
<dbReference type="InterPro" id="IPR027417">
    <property type="entry name" value="P-loop_NTPase"/>
</dbReference>
<organism evidence="4 5">
    <name type="scientific">Hyaloperonospora arabidopsidis (strain Emoy2)</name>
    <name type="common">Downy mildew agent</name>
    <name type="synonym">Peronospora arabidopsidis</name>
    <dbReference type="NCBI Taxonomy" id="559515"/>
    <lineage>
        <taxon>Eukaryota</taxon>
        <taxon>Sar</taxon>
        <taxon>Stramenopiles</taxon>
        <taxon>Oomycota</taxon>
        <taxon>Peronosporomycetes</taxon>
        <taxon>Peronosporales</taxon>
        <taxon>Peronosporaceae</taxon>
        <taxon>Hyaloperonospora</taxon>
    </lineage>
</organism>
<dbReference type="SMART" id="SM00174">
    <property type="entry name" value="RHO"/>
    <property type="match status" value="1"/>
</dbReference>
<dbReference type="HOGENOM" id="CLU_041217_21_3_1"/>
<dbReference type="SMART" id="SM00173">
    <property type="entry name" value="RAS"/>
    <property type="match status" value="1"/>
</dbReference>
<dbReference type="PROSITE" id="PS51419">
    <property type="entry name" value="RAB"/>
    <property type="match status" value="1"/>
</dbReference>
<dbReference type="PRINTS" id="PR00449">
    <property type="entry name" value="RASTRNSFRMNG"/>
</dbReference>
<dbReference type="EnsemblProtists" id="HpaT808700">
    <property type="protein sequence ID" value="HpaP808700"/>
    <property type="gene ID" value="HpaG808700"/>
</dbReference>
<evidence type="ECO:0000313" key="5">
    <source>
        <dbReference type="Proteomes" id="UP000011713"/>
    </source>
</evidence>
<evidence type="ECO:0000256" key="2">
    <source>
        <dbReference type="ARBA" id="ARBA00022741"/>
    </source>
</evidence>
<dbReference type="FunFam" id="3.40.50.300:FF:001179">
    <property type="entry name" value="Rho family GTPase"/>
    <property type="match status" value="1"/>
</dbReference>
<comment type="similarity">
    <text evidence="1">Belongs to the small GTPase superfamily. Rho family.</text>
</comment>
<dbReference type="PROSITE" id="PS51420">
    <property type="entry name" value="RHO"/>
    <property type="match status" value="1"/>
</dbReference>